<gene>
    <name evidence="6" type="ORF">ETAA8_44930</name>
</gene>
<feature type="region of interest" description="Disordered" evidence="5">
    <location>
        <begin position="1"/>
        <end position="46"/>
    </location>
</feature>
<name>A0A517YGM6_9BACT</name>
<dbReference type="Proteomes" id="UP000315017">
    <property type="component" value="Chromosome"/>
</dbReference>
<dbReference type="PANTHER" id="PTHR34298">
    <property type="entry name" value="SEGREGATION AND CONDENSATION PROTEIN B"/>
    <property type="match status" value="1"/>
</dbReference>
<dbReference type="PANTHER" id="PTHR34298:SF2">
    <property type="entry name" value="SEGREGATION AND CONDENSATION PROTEIN B"/>
    <property type="match status" value="1"/>
</dbReference>
<dbReference type="InterPro" id="IPR036390">
    <property type="entry name" value="WH_DNA-bd_sf"/>
</dbReference>
<keyword evidence="1" id="KW-0963">Cytoplasm</keyword>
<evidence type="ECO:0000313" key="6">
    <source>
        <dbReference type="EMBL" id="QDU29384.1"/>
    </source>
</evidence>
<accession>A0A517YGM6</accession>
<keyword evidence="2" id="KW-0132">Cell division</keyword>
<feature type="compositionally biased region" description="Acidic residues" evidence="5">
    <location>
        <begin position="110"/>
        <end position="125"/>
    </location>
</feature>
<evidence type="ECO:0000256" key="3">
    <source>
        <dbReference type="ARBA" id="ARBA00022829"/>
    </source>
</evidence>
<dbReference type="OrthoDB" id="211906at2"/>
<feature type="region of interest" description="Disordered" evidence="5">
    <location>
        <begin position="90"/>
        <end position="125"/>
    </location>
</feature>
<dbReference type="EMBL" id="CP036274">
    <property type="protein sequence ID" value="QDU29384.1"/>
    <property type="molecule type" value="Genomic_DNA"/>
</dbReference>
<keyword evidence="3" id="KW-0159">Chromosome partition</keyword>
<evidence type="ECO:0008006" key="8">
    <source>
        <dbReference type="Google" id="ProtNLM"/>
    </source>
</evidence>
<proteinExistence type="predicted"/>
<organism evidence="6 7">
    <name type="scientific">Anatilimnocola aggregata</name>
    <dbReference type="NCBI Taxonomy" id="2528021"/>
    <lineage>
        <taxon>Bacteria</taxon>
        <taxon>Pseudomonadati</taxon>
        <taxon>Planctomycetota</taxon>
        <taxon>Planctomycetia</taxon>
        <taxon>Pirellulales</taxon>
        <taxon>Pirellulaceae</taxon>
        <taxon>Anatilimnocola</taxon>
    </lineage>
</organism>
<keyword evidence="7" id="KW-1185">Reference proteome</keyword>
<evidence type="ECO:0000256" key="4">
    <source>
        <dbReference type="ARBA" id="ARBA00023306"/>
    </source>
</evidence>
<protein>
    <recommendedName>
        <fullName evidence="8">Segregation and condensation protein B</fullName>
    </recommendedName>
</protein>
<dbReference type="GO" id="GO:0051301">
    <property type="term" value="P:cell division"/>
    <property type="evidence" value="ECO:0007669"/>
    <property type="project" value="UniProtKB-KW"/>
</dbReference>
<sequence>MARKKSAKSDVPSAPTPDEQPNATAVNKRGPRSASTPRVVVFEDPDPAEIAESLGLAHFQEPDDAGLSLEEFGQAYASLMTEAADPYEAAAKRVEAETTVAPESSKETSAESDDEPLDVIDGDDDDAAEVTPLTILEAMLFVGHPLGEPLTSQQIAGLMRGVRPAEIDELVQELNDSYERDGSVYHVAAHGAGYRLELRREWGPIRDRFYGRVKEARLSQSAVDVLAIVAYQQPITADEVERLRGKPSGAVLSQLVRRDVLRVQRAEPKAPPQFLTTGRFLDLFGLDDLSDLPQSLEGEKGL</sequence>
<dbReference type="SUPFAM" id="SSF46785">
    <property type="entry name" value="Winged helix' DNA-binding domain"/>
    <property type="match status" value="2"/>
</dbReference>
<reference evidence="6 7" key="1">
    <citation type="submission" date="2019-02" db="EMBL/GenBank/DDBJ databases">
        <title>Deep-cultivation of Planctomycetes and their phenomic and genomic characterization uncovers novel biology.</title>
        <authorList>
            <person name="Wiegand S."/>
            <person name="Jogler M."/>
            <person name="Boedeker C."/>
            <person name="Pinto D."/>
            <person name="Vollmers J."/>
            <person name="Rivas-Marin E."/>
            <person name="Kohn T."/>
            <person name="Peeters S.H."/>
            <person name="Heuer A."/>
            <person name="Rast P."/>
            <person name="Oberbeckmann S."/>
            <person name="Bunk B."/>
            <person name="Jeske O."/>
            <person name="Meyerdierks A."/>
            <person name="Storesund J.E."/>
            <person name="Kallscheuer N."/>
            <person name="Luecker S."/>
            <person name="Lage O.M."/>
            <person name="Pohl T."/>
            <person name="Merkel B.J."/>
            <person name="Hornburger P."/>
            <person name="Mueller R.-W."/>
            <person name="Bruemmer F."/>
            <person name="Labrenz M."/>
            <person name="Spormann A.M."/>
            <person name="Op den Camp H."/>
            <person name="Overmann J."/>
            <person name="Amann R."/>
            <person name="Jetten M.S.M."/>
            <person name="Mascher T."/>
            <person name="Medema M.H."/>
            <person name="Devos D.P."/>
            <person name="Kaster A.-K."/>
            <person name="Ovreas L."/>
            <person name="Rohde M."/>
            <person name="Galperin M.Y."/>
            <person name="Jogler C."/>
        </authorList>
    </citation>
    <scope>NUCLEOTIDE SEQUENCE [LARGE SCALE GENOMIC DNA]</scope>
    <source>
        <strain evidence="6 7">ETA_A8</strain>
    </source>
</reference>
<evidence type="ECO:0000256" key="2">
    <source>
        <dbReference type="ARBA" id="ARBA00022618"/>
    </source>
</evidence>
<dbReference type="AlphaFoldDB" id="A0A517YGM6"/>
<keyword evidence="4" id="KW-0131">Cell cycle</keyword>
<evidence type="ECO:0000256" key="5">
    <source>
        <dbReference type="SAM" id="MobiDB-lite"/>
    </source>
</evidence>
<dbReference type="Pfam" id="PF04079">
    <property type="entry name" value="SMC_ScpB"/>
    <property type="match status" value="1"/>
</dbReference>
<dbReference type="KEGG" id="aagg:ETAA8_44930"/>
<dbReference type="GO" id="GO:0051304">
    <property type="term" value="P:chromosome separation"/>
    <property type="evidence" value="ECO:0007669"/>
    <property type="project" value="InterPro"/>
</dbReference>
<dbReference type="RefSeq" id="WP_145093111.1">
    <property type="nucleotide sequence ID" value="NZ_CP036274.1"/>
</dbReference>
<dbReference type="InterPro" id="IPR036388">
    <property type="entry name" value="WH-like_DNA-bd_sf"/>
</dbReference>
<evidence type="ECO:0000313" key="7">
    <source>
        <dbReference type="Proteomes" id="UP000315017"/>
    </source>
</evidence>
<dbReference type="InterPro" id="IPR005234">
    <property type="entry name" value="ScpB_csome_segregation"/>
</dbReference>
<dbReference type="Gene3D" id="1.10.10.10">
    <property type="entry name" value="Winged helix-like DNA-binding domain superfamily/Winged helix DNA-binding domain"/>
    <property type="match status" value="2"/>
</dbReference>
<evidence type="ECO:0000256" key="1">
    <source>
        <dbReference type="ARBA" id="ARBA00022490"/>
    </source>
</evidence>